<organism evidence="1 2">
    <name type="scientific">Kipferlia bialata</name>
    <dbReference type="NCBI Taxonomy" id="797122"/>
    <lineage>
        <taxon>Eukaryota</taxon>
        <taxon>Metamonada</taxon>
        <taxon>Carpediemonas-like organisms</taxon>
        <taxon>Kipferlia</taxon>
    </lineage>
</organism>
<reference evidence="1 2" key="1">
    <citation type="journal article" date="2018" name="PLoS ONE">
        <title>The draft genome of Kipferlia bialata reveals reductive genome evolution in fornicate parasites.</title>
        <authorList>
            <person name="Tanifuji G."/>
            <person name="Takabayashi S."/>
            <person name="Kume K."/>
            <person name="Takagi M."/>
            <person name="Nakayama T."/>
            <person name="Kamikawa R."/>
            <person name="Inagaki Y."/>
            <person name="Hashimoto T."/>
        </authorList>
    </citation>
    <scope>NUCLEOTIDE SEQUENCE [LARGE SCALE GENOMIC DNA]</scope>
    <source>
        <strain evidence="1">NY0173</strain>
    </source>
</reference>
<keyword evidence="2" id="KW-1185">Reference proteome</keyword>
<proteinExistence type="predicted"/>
<dbReference type="EMBL" id="BDIP01007549">
    <property type="protein sequence ID" value="GIQ91344.1"/>
    <property type="molecule type" value="Genomic_DNA"/>
</dbReference>
<feature type="non-terminal residue" evidence="1">
    <location>
        <position position="57"/>
    </location>
</feature>
<name>A0A9K3D9B7_9EUKA</name>
<comment type="caution">
    <text evidence="1">The sequence shown here is derived from an EMBL/GenBank/DDBJ whole genome shotgun (WGS) entry which is preliminary data.</text>
</comment>
<dbReference type="Proteomes" id="UP000265618">
    <property type="component" value="Unassembled WGS sequence"/>
</dbReference>
<evidence type="ECO:0000313" key="1">
    <source>
        <dbReference type="EMBL" id="GIQ91344.1"/>
    </source>
</evidence>
<accession>A0A9K3D9B7</accession>
<protein>
    <submittedName>
        <fullName evidence="1">Uncharacterized protein</fullName>
    </submittedName>
</protein>
<sequence>MRGSCGPTQLQGLAEVCANFKKEQHQLQKDKDPDYLLEQSENWLLDSITSPTHTNER</sequence>
<gene>
    <name evidence="1" type="ORF">KIPB_014551</name>
</gene>
<evidence type="ECO:0000313" key="2">
    <source>
        <dbReference type="Proteomes" id="UP000265618"/>
    </source>
</evidence>
<dbReference type="AlphaFoldDB" id="A0A9K3D9B7"/>